<dbReference type="PROSITE" id="PS50011">
    <property type="entry name" value="PROTEIN_KINASE_DOM"/>
    <property type="match status" value="1"/>
</dbReference>
<evidence type="ECO:0000256" key="7">
    <source>
        <dbReference type="PROSITE-ProRule" id="PRU10141"/>
    </source>
</evidence>
<dbReference type="InterPro" id="IPR008271">
    <property type="entry name" value="Ser/Thr_kinase_AS"/>
</dbReference>
<dbReference type="PANTHER" id="PTHR43289:SF6">
    <property type="entry name" value="SERINE_THREONINE-PROTEIN KINASE NEKL-3"/>
    <property type="match status" value="1"/>
</dbReference>
<accession>A0A4U0SNC0</accession>
<feature type="region of interest" description="Disordered" evidence="8">
    <location>
        <begin position="331"/>
        <end position="424"/>
    </location>
</feature>
<feature type="region of interest" description="Disordered" evidence="8">
    <location>
        <begin position="278"/>
        <end position="299"/>
    </location>
</feature>
<dbReference type="EC" id="2.7.11.1" evidence="1"/>
<dbReference type="PROSITE" id="PS00108">
    <property type="entry name" value="PROTEIN_KINASE_ST"/>
    <property type="match status" value="1"/>
</dbReference>
<dbReference type="Pfam" id="PF00069">
    <property type="entry name" value="Pkinase"/>
    <property type="match status" value="1"/>
</dbReference>
<evidence type="ECO:0000313" key="11">
    <source>
        <dbReference type="Proteomes" id="UP000305778"/>
    </source>
</evidence>
<dbReference type="Gene3D" id="1.10.510.10">
    <property type="entry name" value="Transferase(Phosphotransferase) domain 1"/>
    <property type="match status" value="1"/>
</dbReference>
<evidence type="ECO:0000256" key="1">
    <source>
        <dbReference type="ARBA" id="ARBA00012513"/>
    </source>
</evidence>
<feature type="compositionally biased region" description="Low complexity" evidence="8">
    <location>
        <begin position="343"/>
        <end position="410"/>
    </location>
</feature>
<organism evidence="10 11">
    <name type="scientific">Actinacidiphila oryziradicis</name>
    <dbReference type="NCBI Taxonomy" id="2571141"/>
    <lineage>
        <taxon>Bacteria</taxon>
        <taxon>Bacillati</taxon>
        <taxon>Actinomycetota</taxon>
        <taxon>Actinomycetes</taxon>
        <taxon>Kitasatosporales</taxon>
        <taxon>Streptomycetaceae</taxon>
        <taxon>Actinacidiphila</taxon>
    </lineage>
</organism>
<evidence type="ECO:0000259" key="9">
    <source>
        <dbReference type="PROSITE" id="PS50011"/>
    </source>
</evidence>
<dbReference type="CDD" id="cd14014">
    <property type="entry name" value="STKc_PknB_like"/>
    <property type="match status" value="1"/>
</dbReference>
<feature type="compositionally biased region" description="Basic residues" evidence="8">
    <location>
        <begin position="411"/>
        <end position="424"/>
    </location>
</feature>
<evidence type="ECO:0000256" key="6">
    <source>
        <dbReference type="ARBA" id="ARBA00022840"/>
    </source>
</evidence>
<dbReference type="InterPro" id="IPR017441">
    <property type="entry name" value="Protein_kinase_ATP_BS"/>
</dbReference>
<keyword evidence="5 10" id="KW-0418">Kinase</keyword>
<keyword evidence="4 7" id="KW-0547">Nucleotide-binding</keyword>
<dbReference type="PROSITE" id="PS00107">
    <property type="entry name" value="PROTEIN_KINASE_ATP"/>
    <property type="match status" value="1"/>
</dbReference>
<dbReference type="SMART" id="SM00220">
    <property type="entry name" value="S_TKc"/>
    <property type="match status" value="1"/>
</dbReference>
<dbReference type="PANTHER" id="PTHR43289">
    <property type="entry name" value="MITOGEN-ACTIVATED PROTEIN KINASE KINASE KINASE 20-RELATED"/>
    <property type="match status" value="1"/>
</dbReference>
<dbReference type="FunFam" id="1.10.510.10:FF:000021">
    <property type="entry name" value="Serine/threonine protein kinase"/>
    <property type="match status" value="1"/>
</dbReference>
<reference evidence="10 11" key="1">
    <citation type="submission" date="2019-04" db="EMBL/GenBank/DDBJ databases">
        <title>Streptomyces oryziradicis sp. nov., a novel actinomycete isolated from rhizosphere soil of rice (Oryza sativa L.).</title>
        <authorList>
            <person name="Li C."/>
        </authorList>
    </citation>
    <scope>NUCLEOTIDE SEQUENCE [LARGE SCALE GENOMIC DNA]</scope>
    <source>
        <strain evidence="10 11">NEAU-C40</strain>
    </source>
</reference>
<dbReference type="GO" id="GO:0004674">
    <property type="term" value="F:protein serine/threonine kinase activity"/>
    <property type="evidence" value="ECO:0007669"/>
    <property type="project" value="UniProtKB-KW"/>
</dbReference>
<evidence type="ECO:0000256" key="4">
    <source>
        <dbReference type="ARBA" id="ARBA00022741"/>
    </source>
</evidence>
<dbReference type="EMBL" id="SUMC01000019">
    <property type="protein sequence ID" value="TKA09747.1"/>
    <property type="molecule type" value="Genomic_DNA"/>
</dbReference>
<proteinExistence type="predicted"/>
<dbReference type="GO" id="GO:0005524">
    <property type="term" value="F:ATP binding"/>
    <property type="evidence" value="ECO:0007669"/>
    <property type="project" value="UniProtKB-UniRule"/>
</dbReference>
<dbReference type="InterPro" id="IPR000719">
    <property type="entry name" value="Prot_kinase_dom"/>
</dbReference>
<protein>
    <recommendedName>
        <fullName evidence="1">non-specific serine/threonine protein kinase</fullName>
        <ecNumber evidence="1">2.7.11.1</ecNumber>
    </recommendedName>
</protein>
<sequence length="424" mass="44076">MLVADRYRLGERLGEGGMGEVWRGSDELLGRPVAVKLLRGVFESEATTARFRQEARTAARLNHPHVVTVYDFGAHEERLYLVMELVDGHSLQRELAMTGTLNHPRTAAIAAQAAAGLAAAHAQGIIHRDIKPANLLLASDGTVKVGDFGLARFTNESSTALTRVGHVMGTIDYLAPERVVGHPTDPASDVYALGCVLYALLTGHPPFRSDTPASVMYQHVHDSPVPPRQLCPDLPEAFEARLLRMLAKDPAERPTARQAAGWFASPALAVVPVAKAAPAPAQSSQQDTVEETPPHLSPRAGARRLATGAAGALALATAVFVGVSSYHDKNGALDRPPAENARTPGTTPAPGTATPTAGTASAGPSSAMTPPAPALSTASTASTGLSAPASDSLPTTPAAAATSAEATATAKAKKTKKPKKVKDE</sequence>
<evidence type="ECO:0000256" key="5">
    <source>
        <dbReference type="ARBA" id="ARBA00022777"/>
    </source>
</evidence>
<evidence type="ECO:0000313" key="10">
    <source>
        <dbReference type="EMBL" id="TKA09747.1"/>
    </source>
</evidence>
<evidence type="ECO:0000256" key="3">
    <source>
        <dbReference type="ARBA" id="ARBA00022679"/>
    </source>
</evidence>
<dbReference type="AlphaFoldDB" id="A0A4U0SNC0"/>
<keyword evidence="3" id="KW-0808">Transferase</keyword>
<feature type="domain" description="Protein kinase" evidence="9">
    <location>
        <begin position="7"/>
        <end position="268"/>
    </location>
</feature>
<dbReference type="Proteomes" id="UP000305778">
    <property type="component" value="Unassembled WGS sequence"/>
</dbReference>
<dbReference type="OrthoDB" id="9762169at2"/>
<keyword evidence="11" id="KW-1185">Reference proteome</keyword>
<comment type="caution">
    <text evidence="10">The sequence shown here is derived from an EMBL/GenBank/DDBJ whole genome shotgun (WGS) entry which is preliminary data.</text>
</comment>
<gene>
    <name evidence="10" type="ORF">FCI23_20275</name>
</gene>
<keyword evidence="2 10" id="KW-0723">Serine/threonine-protein kinase</keyword>
<keyword evidence="6 7" id="KW-0067">ATP-binding</keyword>
<dbReference type="Gene3D" id="3.30.200.20">
    <property type="entry name" value="Phosphorylase Kinase, domain 1"/>
    <property type="match status" value="1"/>
</dbReference>
<dbReference type="SUPFAM" id="SSF56112">
    <property type="entry name" value="Protein kinase-like (PK-like)"/>
    <property type="match status" value="1"/>
</dbReference>
<dbReference type="InterPro" id="IPR011009">
    <property type="entry name" value="Kinase-like_dom_sf"/>
</dbReference>
<evidence type="ECO:0000256" key="8">
    <source>
        <dbReference type="SAM" id="MobiDB-lite"/>
    </source>
</evidence>
<evidence type="ECO:0000256" key="2">
    <source>
        <dbReference type="ARBA" id="ARBA00022527"/>
    </source>
</evidence>
<feature type="binding site" evidence="7">
    <location>
        <position position="36"/>
    </location>
    <ligand>
        <name>ATP</name>
        <dbReference type="ChEBI" id="CHEBI:30616"/>
    </ligand>
</feature>
<name>A0A4U0SNC0_9ACTN</name>